<reference evidence="1 2" key="1">
    <citation type="journal article" date="2023" name="Antonie Van Leeuwenhoek">
        <title>Unveiling the genomic potential of a novel thermostable glycoside hydrolases producing Neobacillus sedimentimangrovi UE25.</title>
        <authorList>
            <person name="Ejaz U."/>
            <person name="Saleem F."/>
            <person name="Rashid R."/>
            <person name="Hasan K.A."/>
            <person name="Syed M.N."/>
            <person name="Sohail M."/>
        </authorList>
    </citation>
    <scope>NUCLEOTIDE SEQUENCE [LARGE SCALE GENOMIC DNA]</scope>
    <source>
        <strain evidence="1 2">UE25</strain>
    </source>
</reference>
<dbReference type="Proteomes" id="UP001162836">
    <property type="component" value="Unassembled WGS sequence"/>
</dbReference>
<dbReference type="RefSeq" id="WP_231314370.1">
    <property type="nucleotide sequence ID" value="NZ_JAJODE010000008.1"/>
</dbReference>
<sequence length="52" mass="6015">MAKSKKKMKYIGEEERNFPRFGVFKPGDLVEFNKTLLATGFFAEIDKKDGEK</sequence>
<keyword evidence="2" id="KW-1185">Reference proteome</keyword>
<proteinExistence type="predicted"/>
<evidence type="ECO:0000313" key="1">
    <source>
        <dbReference type="EMBL" id="MCD4838169.1"/>
    </source>
</evidence>
<comment type="caution">
    <text evidence="1">The sequence shown here is derived from an EMBL/GenBank/DDBJ whole genome shotgun (WGS) entry which is preliminary data.</text>
</comment>
<protein>
    <submittedName>
        <fullName evidence="1">Uncharacterized protein</fullName>
    </submittedName>
</protein>
<name>A0ABS8QHS7_9BACI</name>
<accession>A0ABS8QHS7</accession>
<evidence type="ECO:0000313" key="2">
    <source>
        <dbReference type="Proteomes" id="UP001162836"/>
    </source>
</evidence>
<gene>
    <name evidence="1" type="ORF">LRS37_04640</name>
</gene>
<organism evidence="1 2">
    <name type="scientific">Neobacillus sedimentimangrovi</name>
    <dbReference type="NCBI Taxonomy" id="2699460"/>
    <lineage>
        <taxon>Bacteria</taxon>
        <taxon>Bacillati</taxon>
        <taxon>Bacillota</taxon>
        <taxon>Bacilli</taxon>
        <taxon>Bacillales</taxon>
        <taxon>Bacillaceae</taxon>
        <taxon>Neobacillus</taxon>
    </lineage>
</organism>
<dbReference type="EMBL" id="JAJODE010000008">
    <property type="protein sequence ID" value="MCD4838169.1"/>
    <property type="molecule type" value="Genomic_DNA"/>
</dbReference>